<dbReference type="OrthoDB" id="10254377at2759"/>
<keyword evidence="4" id="KW-1185">Reference proteome</keyword>
<dbReference type="Pfam" id="PF00618">
    <property type="entry name" value="RasGEF_N"/>
    <property type="match status" value="1"/>
</dbReference>
<keyword evidence="1" id="KW-0344">Guanine-nucleotide releasing factor</keyword>
<dbReference type="GO" id="GO:0005085">
    <property type="term" value="F:guanyl-nucleotide exchange factor activity"/>
    <property type="evidence" value="ECO:0007669"/>
    <property type="project" value="UniProtKB-KW"/>
</dbReference>
<dbReference type="InterPro" id="IPR000651">
    <property type="entry name" value="Ras-like_Gua-exchang_fac_N"/>
</dbReference>
<dbReference type="STRING" id="56216.A0A1A6G4N0"/>
<accession>A0A1A6G4N0</accession>
<evidence type="ECO:0000259" key="2">
    <source>
        <dbReference type="PROSITE" id="PS50212"/>
    </source>
</evidence>
<organism evidence="3 4">
    <name type="scientific">Neotoma lepida</name>
    <name type="common">Desert woodrat</name>
    <dbReference type="NCBI Taxonomy" id="56216"/>
    <lineage>
        <taxon>Eukaryota</taxon>
        <taxon>Metazoa</taxon>
        <taxon>Chordata</taxon>
        <taxon>Craniata</taxon>
        <taxon>Vertebrata</taxon>
        <taxon>Euteleostomi</taxon>
        <taxon>Mammalia</taxon>
        <taxon>Eutheria</taxon>
        <taxon>Euarchontoglires</taxon>
        <taxon>Glires</taxon>
        <taxon>Rodentia</taxon>
        <taxon>Myomorpha</taxon>
        <taxon>Muroidea</taxon>
        <taxon>Cricetidae</taxon>
        <taxon>Neotominae</taxon>
        <taxon>Neotoma</taxon>
    </lineage>
</organism>
<evidence type="ECO:0000256" key="1">
    <source>
        <dbReference type="PROSITE-ProRule" id="PRU00135"/>
    </source>
</evidence>
<dbReference type="PROSITE" id="PS50212">
    <property type="entry name" value="RASGEF_NTER"/>
    <property type="match status" value="1"/>
</dbReference>
<feature type="non-terminal residue" evidence="3">
    <location>
        <position position="1"/>
    </location>
</feature>
<evidence type="ECO:0000313" key="3">
    <source>
        <dbReference type="EMBL" id="OBS60794.1"/>
    </source>
</evidence>
<dbReference type="EMBL" id="LZPO01103988">
    <property type="protein sequence ID" value="OBS60794.1"/>
    <property type="molecule type" value="Genomic_DNA"/>
</dbReference>
<dbReference type="SUPFAM" id="SSF48366">
    <property type="entry name" value="Ras GEF"/>
    <property type="match status" value="1"/>
</dbReference>
<dbReference type="SMART" id="SM00229">
    <property type="entry name" value="RasGEFN"/>
    <property type="match status" value="1"/>
</dbReference>
<dbReference type="Gene3D" id="1.20.870.10">
    <property type="entry name" value="Son of sevenless (SoS) protein Chain: S domain 1"/>
    <property type="match status" value="1"/>
</dbReference>
<dbReference type="Proteomes" id="UP000092124">
    <property type="component" value="Unassembled WGS sequence"/>
</dbReference>
<name>A0A1A6G4N0_NEOLE</name>
<reference evidence="3 4" key="1">
    <citation type="submission" date="2016-06" db="EMBL/GenBank/DDBJ databases">
        <title>The Draft Genome Sequence and Annotation of the Desert Woodrat Neotoma lepida.</title>
        <authorList>
            <person name="Campbell M."/>
            <person name="Oakeson K.F."/>
            <person name="Yandell M."/>
            <person name="Halpert J.R."/>
            <person name="Dearing D."/>
        </authorList>
    </citation>
    <scope>NUCLEOTIDE SEQUENCE [LARGE SCALE GENOMIC DNA]</scope>
    <source>
        <strain evidence="3">417</strain>
        <tissue evidence="3">Liver</tissue>
    </source>
</reference>
<dbReference type="InterPro" id="IPR023578">
    <property type="entry name" value="Ras_GEF_dom_sf"/>
</dbReference>
<gene>
    <name evidence="3" type="ORF">A6R68_08081</name>
</gene>
<proteinExistence type="predicted"/>
<feature type="domain" description="N-terminal Ras-GEF" evidence="2">
    <location>
        <begin position="55"/>
        <end position="145"/>
    </location>
</feature>
<protein>
    <recommendedName>
        <fullName evidence="2">N-terminal Ras-GEF domain-containing protein</fullName>
    </recommendedName>
</protein>
<sequence length="145" mass="16533">NVMVAHNVPKRICGMSYRLHIALSSVENTGSLASDARLHKDDTDICFSKTLNSCKVPQIRYASVERLLERLTDLRFLSIDFLNTFLHTYRIFTTATVVLAKLSDIYKRPFTSIPNILSSEGQKAVLDIFLERKDRSLGPDHIFIF</sequence>
<dbReference type="AlphaFoldDB" id="A0A1A6G4N0"/>
<comment type="caution">
    <text evidence="3">The sequence shown here is derived from an EMBL/GenBank/DDBJ whole genome shotgun (WGS) entry which is preliminary data.</text>
</comment>
<evidence type="ECO:0000313" key="4">
    <source>
        <dbReference type="Proteomes" id="UP000092124"/>
    </source>
</evidence>